<comment type="caution">
    <text evidence="1">The sequence shown here is derived from an EMBL/GenBank/DDBJ whole genome shotgun (WGS) entry which is preliminary data.</text>
</comment>
<evidence type="ECO:0000313" key="2">
    <source>
        <dbReference type="Proteomes" id="UP001291309"/>
    </source>
</evidence>
<name>A0ABU5HAL8_9BACT</name>
<organism evidence="1 2">
    <name type="scientific">Hyalangium rubrum</name>
    <dbReference type="NCBI Taxonomy" id="3103134"/>
    <lineage>
        <taxon>Bacteria</taxon>
        <taxon>Pseudomonadati</taxon>
        <taxon>Myxococcota</taxon>
        <taxon>Myxococcia</taxon>
        <taxon>Myxococcales</taxon>
        <taxon>Cystobacterineae</taxon>
        <taxon>Archangiaceae</taxon>
        <taxon>Hyalangium</taxon>
    </lineage>
</organism>
<sequence length="167" mass="19544">MRVTRKEWWHSIAQRREQLFLKLIEAKAPYQDYKLAVLEQEKALLRETRTPAERLHLQQITAKEVLTEAYMARASWEEFGPLLRRCQRLGFADLGDFVHVACLFAQALPRFPRQARQAFAMLTHAEQKLLRLRKSHFLRRDGLKAITHARRIVEAAGIAQPKTRTTT</sequence>
<dbReference type="RefSeq" id="WP_321548861.1">
    <property type="nucleotide sequence ID" value="NZ_JAXIVS010000010.1"/>
</dbReference>
<protein>
    <submittedName>
        <fullName evidence="1">Uncharacterized protein</fullName>
    </submittedName>
</protein>
<dbReference type="EMBL" id="JAXIVS010000010">
    <property type="protein sequence ID" value="MDY7230139.1"/>
    <property type="molecule type" value="Genomic_DNA"/>
</dbReference>
<proteinExistence type="predicted"/>
<accession>A0ABU5HAL8</accession>
<evidence type="ECO:0000313" key="1">
    <source>
        <dbReference type="EMBL" id="MDY7230139.1"/>
    </source>
</evidence>
<reference evidence="1 2" key="1">
    <citation type="submission" date="2023-12" db="EMBL/GenBank/DDBJ databases">
        <title>the genome sequence of Hyalangium sp. s54d21.</title>
        <authorList>
            <person name="Zhang X."/>
        </authorList>
    </citation>
    <scope>NUCLEOTIDE SEQUENCE [LARGE SCALE GENOMIC DNA]</scope>
    <source>
        <strain evidence="2">s54d21</strain>
    </source>
</reference>
<dbReference type="Proteomes" id="UP001291309">
    <property type="component" value="Unassembled WGS sequence"/>
</dbReference>
<keyword evidence="2" id="KW-1185">Reference proteome</keyword>
<gene>
    <name evidence="1" type="ORF">SYV04_27335</name>
</gene>